<keyword evidence="1" id="KW-0812">Transmembrane</keyword>
<protein>
    <submittedName>
        <fullName evidence="2">Uncharacterized protein</fullName>
    </submittedName>
</protein>
<keyword evidence="3" id="KW-1185">Reference proteome</keyword>
<evidence type="ECO:0000313" key="2">
    <source>
        <dbReference type="EMBL" id="RZC58764.1"/>
    </source>
</evidence>
<dbReference type="Gramene" id="RZC58764">
    <property type="protein sequence ID" value="RZC58764"/>
    <property type="gene ID" value="C5167_006062"/>
</dbReference>
<organism evidence="2 3">
    <name type="scientific">Papaver somniferum</name>
    <name type="common">Opium poppy</name>
    <dbReference type="NCBI Taxonomy" id="3469"/>
    <lineage>
        <taxon>Eukaryota</taxon>
        <taxon>Viridiplantae</taxon>
        <taxon>Streptophyta</taxon>
        <taxon>Embryophyta</taxon>
        <taxon>Tracheophyta</taxon>
        <taxon>Spermatophyta</taxon>
        <taxon>Magnoliopsida</taxon>
        <taxon>Ranunculales</taxon>
        <taxon>Papaveraceae</taxon>
        <taxon>Papaveroideae</taxon>
        <taxon>Papaver</taxon>
    </lineage>
</organism>
<gene>
    <name evidence="2" type="ORF">C5167_006062</name>
</gene>
<proteinExistence type="predicted"/>
<sequence length="142" mass="16522">MKRKWKTIVVTSVVRQLIVVILCCLLVRLRWDVKWDVPNALYNDSFGLGLPMIHASMAQGQGYFKTKILQESQSVVNLYLDYLNDIHLETKEETDKEVLVLALLLQNSSNFWWCLIMIDEQLKKRASDEAVIRIAEDKQILN</sequence>
<dbReference type="EMBL" id="CM010718">
    <property type="protein sequence ID" value="RZC58764.1"/>
    <property type="molecule type" value="Genomic_DNA"/>
</dbReference>
<evidence type="ECO:0000256" key="1">
    <source>
        <dbReference type="SAM" id="Phobius"/>
    </source>
</evidence>
<feature type="transmembrane region" description="Helical" evidence="1">
    <location>
        <begin position="12"/>
        <end position="31"/>
    </location>
</feature>
<keyword evidence="1" id="KW-1133">Transmembrane helix</keyword>
<name>A0A4Y7JC99_PAPSO</name>
<keyword evidence="1" id="KW-0472">Membrane</keyword>
<dbReference type="AlphaFoldDB" id="A0A4Y7JC99"/>
<accession>A0A4Y7JC99</accession>
<reference evidence="2 3" key="1">
    <citation type="journal article" date="2018" name="Science">
        <title>The opium poppy genome and morphinan production.</title>
        <authorList>
            <person name="Guo L."/>
            <person name="Winzer T."/>
            <person name="Yang X."/>
            <person name="Li Y."/>
            <person name="Ning Z."/>
            <person name="He Z."/>
            <person name="Teodor R."/>
            <person name="Lu Y."/>
            <person name="Bowser T.A."/>
            <person name="Graham I.A."/>
            <person name="Ye K."/>
        </authorList>
    </citation>
    <scope>NUCLEOTIDE SEQUENCE [LARGE SCALE GENOMIC DNA]</scope>
    <source>
        <strain evidence="3">cv. HN1</strain>
        <tissue evidence="2">Leaves</tissue>
    </source>
</reference>
<dbReference type="Proteomes" id="UP000316621">
    <property type="component" value="Chromosome 4"/>
</dbReference>
<evidence type="ECO:0000313" key="3">
    <source>
        <dbReference type="Proteomes" id="UP000316621"/>
    </source>
</evidence>